<dbReference type="InterPro" id="IPR016181">
    <property type="entry name" value="Acyl_CoA_acyltransferase"/>
</dbReference>
<comment type="caution">
    <text evidence="2">The sequence shown here is derived from an EMBL/GenBank/DDBJ whole genome shotgun (WGS) entry which is preliminary data.</text>
</comment>
<protein>
    <submittedName>
        <fullName evidence="2">GNAT family N-acetyltransferase</fullName>
    </submittedName>
</protein>
<reference evidence="2 3" key="1">
    <citation type="submission" date="2020-06" db="EMBL/GenBank/DDBJ databases">
        <title>Actinokineospora xiongansis sp. nov., isolated from soil of Baiyangdian.</title>
        <authorList>
            <person name="Zhang X."/>
        </authorList>
    </citation>
    <scope>NUCLEOTIDE SEQUENCE [LARGE SCALE GENOMIC DNA]</scope>
    <source>
        <strain evidence="2 3">HBU206404</strain>
    </source>
</reference>
<dbReference type="Pfam" id="PF13673">
    <property type="entry name" value="Acetyltransf_10"/>
    <property type="match status" value="1"/>
</dbReference>
<evidence type="ECO:0000313" key="3">
    <source>
        <dbReference type="Proteomes" id="UP000734823"/>
    </source>
</evidence>
<dbReference type="PROSITE" id="PS51186">
    <property type="entry name" value="GNAT"/>
    <property type="match status" value="1"/>
</dbReference>
<evidence type="ECO:0000313" key="2">
    <source>
        <dbReference type="EMBL" id="MBC6449325.1"/>
    </source>
</evidence>
<accession>A0ABR7L9H5</accession>
<dbReference type="InterPro" id="IPR000182">
    <property type="entry name" value="GNAT_dom"/>
</dbReference>
<evidence type="ECO:0000259" key="1">
    <source>
        <dbReference type="PROSITE" id="PS51186"/>
    </source>
</evidence>
<dbReference type="Proteomes" id="UP000734823">
    <property type="component" value="Unassembled WGS sequence"/>
</dbReference>
<dbReference type="CDD" id="cd04301">
    <property type="entry name" value="NAT_SF"/>
    <property type="match status" value="1"/>
</dbReference>
<organism evidence="2 3">
    <name type="scientific">Actinokineospora xionganensis</name>
    <dbReference type="NCBI Taxonomy" id="2684470"/>
    <lineage>
        <taxon>Bacteria</taxon>
        <taxon>Bacillati</taxon>
        <taxon>Actinomycetota</taxon>
        <taxon>Actinomycetes</taxon>
        <taxon>Pseudonocardiales</taxon>
        <taxon>Pseudonocardiaceae</taxon>
        <taxon>Actinokineospora</taxon>
    </lineage>
</organism>
<dbReference type="EMBL" id="JABVED010000011">
    <property type="protein sequence ID" value="MBC6449325.1"/>
    <property type="molecule type" value="Genomic_DNA"/>
</dbReference>
<feature type="domain" description="N-acetyltransferase" evidence="1">
    <location>
        <begin position="7"/>
        <end position="148"/>
    </location>
</feature>
<sequence length="151" mass="16194">MTALHTAAGPDLTAAQIYALLKLRVDVFVVEQECPYPELDGRDLAPDTVHLWWQPADAPEPLACLRILPADASRPVRIGRVCTAKDARGTGLGGKLMAAALAHIGDVESVLDAQVQAQGMYARFGYVPVGDPFDEDGIPHIAMRRPAPSRA</sequence>
<name>A0ABR7L9H5_9PSEU</name>
<gene>
    <name evidence="2" type="ORF">GPZ80_19360</name>
</gene>
<dbReference type="Gene3D" id="3.40.630.30">
    <property type="match status" value="1"/>
</dbReference>
<dbReference type="SUPFAM" id="SSF55729">
    <property type="entry name" value="Acyl-CoA N-acyltransferases (Nat)"/>
    <property type="match status" value="1"/>
</dbReference>
<keyword evidence="3" id="KW-1185">Reference proteome</keyword>
<proteinExistence type="predicted"/>
<dbReference type="RefSeq" id="WP_187222010.1">
    <property type="nucleotide sequence ID" value="NZ_JABVED010000011.1"/>
</dbReference>